<accession>A0AA38Z5R3</accession>
<dbReference type="InterPro" id="IPR046796">
    <property type="entry name" value="Transposase_32_dom"/>
</dbReference>
<evidence type="ECO:0000256" key="1">
    <source>
        <dbReference type="SAM" id="MobiDB-lite"/>
    </source>
</evidence>
<feature type="region of interest" description="Disordered" evidence="1">
    <location>
        <begin position="298"/>
        <end position="364"/>
    </location>
</feature>
<dbReference type="Proteomes" id="UP001168098">
    <property type="component" value="Unassembled WGS sequence"/>
</dbReference>
<evidence type="ECO:0000259" key="2">
    <source>
        <dbReference type="Pfam" id="PF20167"/>
    </source>
</evidence>
<feature type="compositionally biased region" description="Acidic residues" evidence="1">
    <location>
        <begin position="316"/>
        <end position="326"/>
    </location>
</feature>
<dbReference type="Pfam" id="PF20167">
    <property type="entry name" value="Transposase_32"/>
    <property type="match status" value="1"/>
</dbReference>
<name>A0AA38Z5R3_VITRO</name>
<comment type="caution">
    <text evidence="3">The sequence shown here is derived from an EMBL/GenBank/DDBJ whole genome shotgun (WGS) entry which is preliminary data.</text>
</comment>
<feature type="compositionally biased region" description="Low complexity" evidence="1">
    <location>
        <begin position="300"/>
        <end position="313"/>
    </location>
</feature>
<keyword evidence="4" id="KW-1185">Reference proteome</keyword>
<sequence>MAPKRAPAEPTSTGSKVKTREEAQMAGTKGKRSNPQRSSGSKQKQTEEALQPTQRFHLHFANRTVIPGRNIDFAKLSYFHFDVLFARMGWLPIVSVKEFLYPKVVKCFYSNMTFEDEGPITTTINGVQIVFDVAELCQILEIPNEGVCLYEAKKWLRVEGFKPVEAIQRLCGYPRSSRPTSHLLTVLSRILQHMISYIFIPKGGHRDDVSFLEAFLVDNILTERKVNIGYIIFQHMKACSISEDSVLPYGMFITKIVKYFNVNLRNETDGKKLKSFDTYDRASLRRMHFVRKKDGSWARKSSVPPSKVDVSSDNGSSEDEEYEDQDVEGRTSEKANVTRIPSTGGVRARADANHPSLIGPDDFKASDNLNARRLTSLENRIDGLHKEVKEGMQVIRGQHDEMIRPQLVF</sequence>
<dbReference type="EMBL" id="JARBHA010000014">
    <property type="protein sequence ID" value="KAJ9682789.1"/>
    <property type="molecule type" value="Genomic_DNA"/>
</dbReference>
<reference evidence="3 4" key="1">
    <citation type="journal article" date="2023" name="BMC Biotechnol.">
        <title>Vitis rotundifolia cv Carlos genome sequencing.</title>
        <authorList>
            <person name="Huff M."/>
            <person name="Hulse-Kemp A."/>
            <person name="Scheffler B."/>
            <person name="Youngblood R."/>
            <person name="Simpson S."/>
            <person name="Babiker E."/>
            <person name="Staton M."/>
        </authorList>
    </citation>
    <scope>NUCLEOTIDE SEQUENCE [LARGE SCALE GENOMIC DNA]</scope>
    <source>
        <tissue evidence="3">Leaf</tissue>
    </source>
</reference>
<protein>
    <recommendedName>
        <fullName evidence="2">Putative plant transposon protein domain-containing protein</fullName>
    </recommendedName>
</protein>
<gene>
    <name evidence="3" type="ORF">PVL29_018669</name>
</gene>
<evidence type="ECO:0000313" key="4">
    <source>
        <dbReference type="Proteomes" id="UP001168098"/>
    </source>
</evidence>
<feature type="region of interest" description="Disordered" evidence="1">
    <location>
        <begin position="1"/>
        <end position="48"/>
    </location>
</feature>
<proteinExistence type="predicted"/>
<feature type="domain" description="Putative plant transposon protein" evidence="2">
    <location>
        <begin position="87"/>
        <end position="262"/>
    </location>
</feature>
<dbReference type="AlphaFoldDB" id="A0AA38Z5R3"/>
<organism evidence="3 4">
    <name type="scientific">Vitis rotundifolia</name>
    <name type="common">Muscadine grape</name>
    <dbReference type="NCBI Taxonomy" id="103349"/>
    <lineage>
        <taxon>Eukaryota</taxon>
        <taxon>Viridiplantae</taxon>
        <taxon>Streptophyta</taxon>
        <taxon>Embryophyta</taxon>
        <taxon>Tracheophyta</taxon>
        <taxon>Spermatophyta</taxon>
        <taxon>Magnoliopsida</taxon>
        <taxon>eudicotyledons</taxon>
        <taxon>Gunneridae</taxon>
        <taxon>Pentapetalae</taxon>
        <taxon>rosids</taxon>
        <taxon>Vitales</taxon>
        <taxon>Vitaceae</taxon>
        <taxon>Viteae</taxon>
        <taxon>Vitis</taxon>
    </lineage>
</organism>
<evidence type="ECO:0000313" key="3">
    <source>
        <dbReference type="EMBL" id="KAJ9682789.1"/>
    </source>
</evidence>